<organism evidence="1 3">
    <name type="scientific">Micromonospora pallida</name>
    <dbReference type="NCBI Taxonomy" id="145854"/>
    <lineage>
        <taxon>Bacteria</taxon>
        <taxon>Bacillati</taxon>
        <taxon>Actinomycetota</taxon>
        <taxon>Actinomycetes</taxon>
        <taxon>Micromonosporales</taxon>
        <taxon>Micromonosporaceae</taxon>
        <taxon>Micromonospora</taxon>
    </lineage>
</organism>
<evidence type="ECO:0000313" key="2">
    <source>
        <dbReference type="EMBL" id="SCL43244.1"/>
    </source>
</evidence>
<reference evidence="3" key="1">
    <citation type="submission" date="2016-06" db="EMBL/GenBank/DDBJ databases">
        <authorList>
            <person name="Varghese N."/>
            <person name="Submissions Spin"/>
        </authorList>
    </citation>
    <scope>NUCLEOTIDE SEQUENCE [LARGE SCALE GENOMIC DNA]</scope>
    <source>
        <strain evidence="3">DSM 43817</strain>
    </source>
</reference>
<dbReference type="STRING" id="145854.GA0074692_6733"/>
<dbReference type="RefSeq" id="WP_091654581.1">
    <property type="nucleotide sequence ID" value="NZ_FMHW01000003.1"/>
</dbReference>
<evidence type="ECO:0000313" key="1">
    <source>
        <dbReference type="EMBL" id="SCL43146.1"/>
    </source>
</evidence>
<dbReference type="Proteomes" id="UP000198959">
    <property type="component" value="Unassembled WGS sequence"/>
</dbReference>
<evidence type="ECO:0000313" key="3">
    <source>
        <dbReference type="Proteomes" id="UP000198959"/>
    </source>
</evidence>
<dbReference type="EMBL" id="FMHW01000003">
    <property type="protein sequence ID" value="SCL43146.1"/>
    <property type="molecule type" value="Genomic_DNA"/>
</dbReference>
<sequence>MHVTRKHPALRYDGTNAAEVLNALGGYELVSEADGVLTVLSLIGGGPLAITAEWVIVDGWPYSPEQLAQQFYVVPEA</sequence>
<proteinExistence type="predicted"/>
<dbReference type="EMBL" id="FMHW01000003">
    <property type="protein sequence ID" value="SCL43244.1"/>
    <property type="molecule type" value="Genomic_DNA"/>
</dbReference>
<accession>A0A1C6TN08</accession>
<gene>
    <name evidence="1" type="ORF">GA0074692_6733</name>
    <name evidence="2" type="ORF">GA0074692_6784</name>
</gene>
<keyword evidence="3" id="KW-1185">Reference proteome</keyword>
<dbReference type="AlphaFoldDB" id="A0A1C6TN08"/>
<protein>
    <submittedName>
        <fullName evidence="1">Uncharacterized protein</fullName>
    </submittedName>
</protein>
<reference evidence="1" key="2">
    <citation type="submission" date="2016-06" db="EMBL/GenBank/DDBJ databases">
        <authorList>
            <person name="Kjaerup R.B."/>
            <person name="Dalgaard T.S."/>
            <person name="Juul-Madsen H.R."/>
        </authorList>
    </citation>
    <scope>NUCLEOTIDE SEQUENCE [LARGE SCALE GENOMIC DNA]</scope>
    <source>
        <strain evidence="1">DSM 43817</strain>
    </source>
</reference>
<name>A0A1C6TN08_9ACTN</name>